<keyword evidence="6" id="KW-1185">Reference proteome</keyword>
<dbReference type="PANTHER" id="PTHR42939">
    <property type="entry name" value="ABC TRANSPORTER ATP-BINDING PROTEIN ALBC-RELATED"/>
    <property type="match status" value="1"/>
</dbReference>
<accession>A0A8J7UTL4</accession>
<dbReference type="SMART" id="SM00382">
    <property type="entry name" value="AAA"/>
    <property type="match status" value="1"/>
</dbReference>
<evidence type="ECO:0000313" key="6">
    <source>
        <dbReference type="Proteomes" id="UP000673975"/>
    </source>
</evidence>
<feature type="domain" description="ABC transporter" evidence="4">
    <location>
        <begin position="4"/>
        <end position="254"/>
    </location>
</feature>
<dbReference type="PROSITE" id="PS50893">
    <property type="entry name" value="ABC_TRANSPORTER_2"/>
    <property type="match status" value="1"/>
</dbReference>
<dbReference type="InterPro" id="IPR003439">
    <property type="entry name" value="ABC_transporter-like_ATP-bd"/>
</dbReference>
<dbReference type="PROSITE" id="PS00211">
    <property type="entry name" value="ABC_TRANSPORTER_1"/>
    <property type="match status" value="1"/>
</dbReference>
<dbReference type="PANTHER" id="PTHR42939:SF1">
    <property type="entry name" value="ABC TRANSPORTER ATP-BINDING PROTEIN ALBC-RELATED"/>
    <property type="match status" value="1"/>
</dbReference>
<reference evidence="5" key="1">
    <citation type="submission" date="2021-02" db="EMBL/GenBank/DDBJ databases">
        <title>Natronogracilivirga saccharolytica gen. nov. sp. nov. a new anaerobic, haloalkiliphilic carbohydrate-fermenting bacterium from soda lake and proposing of Cyclonatronumiaceae fam. nov. in the phylum Balneolaeota.</title>
        <authorList>
            <person name="Zhilina T.N."/>
            <person name="Sorokin D.Y."/>
            <person name="Zavarzina D.G."/>
            <person name="Toshchakov S.V."/>
            <person name="Kublanov I.V."/>
        </authorList>
    </citation>
    <scope>NUCLEOTIDE SEQUENCE</scope>
    <source>
        <strain evidence="5">Z-1702</strain>
    </source>
</reference>
<protein>
    <submittedName>
        <fullName evidence="5">ABC transporter ATP-binding protein</fullName>
    </submittedName>
</protein>
<name>A0A8J7UTL4_9BACT</name>
<dbReference type="Gene3D" id="3.40.50.300">
    <property type="entry name" value="P-loop containing nucleotide triphosphate hydrolases"/>
    <property type="match status" value="1"/>
</dbReference>
<comment type="caution">
    <text evidence="5">The sequence shown here is derived from an EMBL/GenBank/DDBJ whole genome shotgun (WGS) entry which is preliminary data.</text>
</comment>
<dbReference type="InterPro" id="IPR027417">
    <property type="entry name" value="P-loop_NTPase"/>
</dbReference>
<dbReference type="RefSeq" id="WP_210509980.1">
    <property type="nucleotide sequence ID" value="NZ_JAFIDN010000001.1"/>
</dbReference>
<sequence>MINLQCTHLGKKFGKTEVFRDLNFGFSGALCIGIQGANGSGKSTLMKCLSGLLRPSTGRVSWTVRDEQPDSGSIRRHIGYAAPYIHLYKELSIRENLTFIQEIRPDKRAGSENVKAAAFATGGLPDGGQEFTDLLEGKDSFSASLSGKRDTGNGIDDLIAYCGLEGLGGQEYGSLSSGQQQRVRLCGALVSRPEILMLDEPGTNLDSEGMALVREIVLHQQNSGGMVLLASNREEELSLCDRMISLSPAGAHQIRG</sequence>
<evidence type="ECO:0000313" key="5">
    <source>
        <dbReference type="EMBL" id="MBP3191450.1"/>
    </source>
</evidence>
<dbReference type="InterPro" id="IPR051782">
    <property type="entry name" value="ABC_Transporter_VariousFunc"/>
</dbReference>
<dbReference type="EMBL" id="JAFIDN010000001">
    <property type="protein sequence ID" value="MBP3191450.1"/>
    <property type="molecule type" value="Genomic_DNA"/>
</dbReference>
<keyword evidence="3 5" id="KW-0067">ATP-binding</keyword>
<gene>
    <name evidence="5" type="ORF">NATSA_02120</name>
</gene>
<dbReference type="AlphaFoldDB" id="A0A8J7UTL4"/>
<proteinExistence type="predicted"/>
<evidence type="ECO:0000256" key="2">
    <source>
        <dbReference type="ARBA" id="ARBA00022741"/>
    </source>
</evidence>
<evidence type="ECO:0000256" key="1">
    <source>
        <dbReference type="ARBA" id="ARBA00022448"/>
    </source>
</evidence>
<evidence type="ECO:0000259" key="4">
    <source>
        <dbReference type="PROSITE" id="PS50893"/>
    </source>
</evidence>
<dbReference type="GO" id="GO:0005524">
    <property type="term" value="F:ATP binding"/>
    <property type="evidence" value="ECO:0007669"/>
    <property type="project" value="UniProtKB-KW"/>
</dbReference>
<dbReference type="SUPFAM" id="SSF52540">
    <property type="entry name" value="P-loop containing nucleoside triphosphate hydrolases"/>
    <property type="match status" value="1"/>
</dbReference>
<dbReference type="Pfam" id="PF00005">
    <property type="entry name" value="ABC_tran"/>
    <property type="match status" value="1"/>
</dbReference>
<dbReference type="GO" id="GO:0016887">
    <property type="term" value="F:ATP hydrolysis activity"/>
    <property type="evidence" value="ECO:0007669"/>
    <property type="project" value="InterPro"/>
</dbReference>
<organism evidence="5 6">
    <name type="scientific">Natronogracilivirga saccharolytica</name>
    <dbReference type="NCBI Taxonomy" id="2812953"/>
    <lineage>
        <taxon>Bacteria</taxon>
        <taxon>Pseudomonadati</taxon>
        <taxon>Balneolota</taxon>
        <taxon>Balneolia</taxon>
        <taxon>Balneolales</taxon>
        <taxon>Cyclonatronaceae</taxon>
        <taxon>Natronogracilivirga</taxon>
    </lineage>
</organism>
<keyword evidence="1" id="KW-0813">Transport</keyword>
<dbReference type="InterPro" id="IPR003593">
    <property type="entry name" value="AAA+_ATPase"/>
</dbReference>
<evidence type="ECO:0000256" key="3">
    <source>
        <dbReference type="ARBA" id="ARBA00022840"/>
    </source>
</evidence>
<keyword evidence="2" id="KW-0547">Nucleotide-binding</keyword>
<dbReference type="Proteomes" id="UP000673975">
    <property type="component" value="Unassembled WGS sequence"/>
</dbReference>
<dbReference type="InterPro" id="IPR017871">
    <property type="entry name" value="ABC_transporter-like_CS"/>
</dbReference>